<dbReference type="Gene3D" id="1.25.40.10">
    <property type="entry name" value="Tetratricopeptide repeat domain"/>
    <property type="match status" value="1"/>
</dbReference>
<gene>
    <name evidence="2" type="ORF">ESP57_18230</name>
</gene>
<evidence type="ECO:0000313" key="3">
    <source>
        <dbReference type="Proteomes" id="UP000292935"/>
    </source>
</evidence>
<dbReference type="InterPro" id="IPR036388">
    <property type="entry name" value="WH-like_DNA-bd_sf"/>
</dbReference>
<protein>
    <recommendedName>
        <fullName evidence="1">Bacterial transcriptional activator domain-containing protein</fullName>
    </recommendedName>
</protein>
<dbReference type="EMBL" id="SDPO01000004">
    <property type="protein sequence ID" value="RXZ46794.1"/>
    <property type="molecule type" value="Genomic_DNA"/>
</dbReference>
<dbReference type="PANTHER" id="PTHR47691">
    <property type="entry name" value="REGULATOR-RELATED"/>
    <property type="match status" value="1"/>
</dbReference>
<dbReference type="RefSeq" id="WP_129232477.1">
    <property type="nucleotide sequence ID" value="NZ_SDPO01000004.1"/>
</dbReference>
<name>A0A4Q2JIZ2_9MICO</name>
<proteinExistence type="predicted"/>
<dbReference type="Pfam" id="PF13401">
    <property type="entry name" value="AAA_22"/>
    <property type="match status" value="1"/>
</dbReference>
<dbReference type="SMART" id="SM01043">
    <property type="entry name" value="BTAD"/>
    <property type="match status" value="1"/>
</dbReference>
<dbReference type="InterPro" id="IPR011990">
    <property type="entry name" value="TPR-like_helical_dom_sf"/>
</dbReference>
<dbReference type="PANTHER" id="PTHR47691:SF3">
    <property type="entry name" value="HTH-TYPE TRANSCRIPTIONAL REGULATOR RV0890C-RELATED"/>
    <property type="match status" value="1"/>
</dbReference>
<accession>A0A4Q2JIZ2</accession>
<sequence>MLNALAERPRVSVLGPVRVEGRDGTLVEPPGTLAKALVAVLAAAPHDAGGTVGVETIIDELWGEAPPRNAKAALQTLVSRLRAVAADGLVRFLPGGYALDVAPGELDLSAAQLAAESGGSTADAAALDRALALWHGEPGTDLGGAPVAELLAGRSAAARAALLERRAALRAAAGDHDGAAADLRVLLDGAPVNEHLVAARLRELAASGRRADAIAEFAAFRAVLAEELGASPSAELVALNAELLRAEEPTSRAPRLRIGVRAAPNELIGRGGDLDAIEQGLAHHRLVTILGTGGLGKTRLAQEVAARSTAPTVVVVELASVRSDDDVTLALASTLGIREAGSSQRIAETAIRPDVRSRIMQQLAERPALLVLDNCEQVVEGAATWTADLLAAVPSLRVLATSRSPLAIGAEQVYPLEPLSADGTSAAPGPAAQLFIERARAARPGAALPLDIVTRLCDRLDGLPLAIELAAARVRSMTVEQIEARLENRFALLADGDRSAPERQRTLAAVIGWSWALLTDDERRALARLSWFADGFGLEAADRVTGVADAVWLLDGLITQSMLSMTETSDRGEPRYRMLETVREYGQERLGERGETAEVSRAMRDWAVSFARDRLDEVDHGGQLHALDSLRVEQDNLVALLRGALDDRDGAAVLGIFATLGYYWTVRSAHSEILAFSAPVLDATRGTAADAPVPAATLSYVLIAGTNLAIGSPTGVRALARLRRVAARELPVEPWLAALSSFLFAYPDLPKAIDGLREMAFAEDPRTALLGSIIQAQYDENAGDPVSARVHAARANQLSSVTNDVWAQAMSSMMLAQLASQSADPQEALRWTGVAREGLELLGAEQDLLQLEWMVSGSLLAAGRLEEARLGLDRMVDDSRSTSDGLELRAIAQLGLAELARLEGRPDDALVHARALVADLGTARGPSAPWYLLSLSTLLAGASADWPGDEVAGWADSLRRRLTAMLRARPGFTDFPVLGTVAAGWGAWAMRQPSAELRERGLELLALGEQLHARQDLPALHLADRFAEAERRAGVDAVRLARDTAASRSPGERVERARELLATPVRRTA</sequence>
<organism evidence="2 3">
    <name type="scientific">Agromyces fucosus</name>
    <dbReference type="NCBI Taxonomy" id="41985"/>
    <lineage>
        <taxon>Bacteria</taxon>
        <taxon>Bacillati</taxon>
        <taxon>Actinomycetota</taxon>
        <taxon>Actinomycetes</taxon>
        <taxon>Micrococcales</taxon>
        <taxon>Microbacteriaceae</taxon>
        <taxon>Agromyces</taxon>
    </lineage>
</organism>
<dbReference type="GO" id="GO:0016887">
    <property type="term" value="F:ATP hydrolysis activity"/>
    <property type="evidence" value="ECO:0007669"/>
    <property type="project" value="InterPro"/>
</dbReference>
<dbReference type="Pfam" id="PF25872">
    <property type="entry name" value="HTH_77"/>
    <property type="match status" value="1"/>
</dbReference>
<dbReference type="InterPro" id="IPR058852">
    <property type="entry name" value="HTH_77"/>
</dbReference>
<dbReference type="InterPro" id="IPR049945">
    <property type="entry name" value="AAA_22"/>
</dbReference>
<dbReference type="Proteomes" id="UP000292935">
    <property type="component" value="Unassembled WGS sequence"/>
</dbReference>
<dbReference type="Gene3D" id="1.10.10.10">
    <property type="entry name" value="Winged helix-like DNA-binding domain superfamily/Winged helix DNA-binding domain"/>
    <property type="match status" value="1"/>
</dbReference>
<dbReference type="SUPFAM" id="SSF52540">
    <property type="entry name" value="P-loop containing nucleoside triphosphate hydrolases"/>
    <property type="match status" value="1"/>
</dbReference>
<reference evidence="2 3" key="1">
    <citation type="submission" date="2019-01" db="EMBL/GenBank/DDBJ databases">
        <authorList>
            <person name="Li J."/>
        </authorList>
    </citation>
    <scope>NUCLEOTIDE SEQUENCE [LARGE SCALE GENOMIC DNA]</scope>
    <source>
        <strain evidence="2 3">CCUG 35506</strain>
    </source>
</reference>
<dbReference type="InterPro" id="IPR027417">
    <property type="entry name" value="P-loop_NTPase"/>
</dbReference>
<feature type="domain" description="Bacterial transcriptional activator" evidence="1">
    <location>
        <begin position="106"/>
        <end position="244"/>
    </location>
</feature>
<keyword evidence="3" id="KW-1185">Reference proteome</keyword>
<comment type="caution">
    <text evidence="2">The sequence shown here is derived from an EMBL/GenBank/DDBJ whole genome shotgun (WGS) entry which is preliminary data.</text>
</comment>
<evidence type="ECO:0000313" key="2">
    <source>
        <dbReference type="EMBL" id="RXZ46794.1"/>
    </source>
</evidence>
<dbReference type="AlphaFoldDB" id="A0A4Q2JIZ2"/>
<dbReference type="InterPro" id="IPR005158">
    <property type="entry name" value="BTAD"/>
</dbReference>
<dbReference type="SUPFAM" id="SSF48452">
    <property type="entry name" value="TPR-like"/>
    <property type="match status" value="1"/>
</dbReference>
<dbReference type="OrthoDB" id="9812579at2"/>
<dbReference type="Gene3D" id="3.40.50.300">
    <property type="entry name" value="P-loop containing nucleotide triphosphate hydrolases"/>
    <property type="match status" value="1"/>
</dbReference>
<dbReference type="PRINTS" id="PR00364">
    <property type="entry name" value="DISEASERSIST"/>
</dbReference>
<evidence type="ECO:0000259" key="1">
    <source>
        <dbReference type="SMART" id="SM01043"/>
    </source>
</evidence>
<dbReference type="Pfam" id="PF03704">
    <property type="entry name" value="BTAD"/>
    <property type="match status" value="1"/>
</dbReference>